<feature type="domain" description="dTDP-4-dehydro-6-deoxy-alpha-D-glucopyranose 2,3-dehydratase" evidence="1">
    <location>
        <begin position="46"/>
        <end position="248"/>
    </location>
</feature>
<name>A0ABX8BSR9_9ACTN</name>
<organism evidence="2 3">
    <name type="scientific">Nocardiopsis changdeensis</name>
    <dbReference type="NCBI Taxonomy" id="2831969"/>
    <lineage>
        <taxon>Bacteria</taxon>
        <taxon>Bacillati</taxon>
        <taxon>Actinomycetota</taxon>
        <taxon>Actinomycetes</taxon>
        <taxon>Streptosporangiales</taxon>
        <taxon>Nocardiopsidaceae</taxon>
        <taxon>Nocardiopsis</taxon>
    </lineage>
</organism>
<protein>
    <submittedName>
        <fullName evidence="2">NDP-hexose 2,3-dehydratase family protein</fullName>
    </submittedName>
</protein>
<evidence type="ECO:0000313" key="2">
    <source>
        <dbReference type="EMBL" id="QUX25156.1"/>
    </source>
</evidence>
<accession>A0ABX8BSR9</accession>
<feature type="domain" description="dTDP-4-dehydro-6-deoxy-alpha-D-glucopyranose 2,3-dehydratase" evidence="1">
    <location>
        <begin position="263"/>
        <end position="462"/>
    </location>
</feature>
<evidence type="ECO:0000259" key="1">
    <source>
        <dbReference type="Pfam" id="PF03559"/>
    </source>
</evidence>
<dbReference type="InterPro" id="IPR005212">
    <property type="entry name" value="EvaA-like"/>
</dbReference>
<keyword evidence="3" id="KW-1185">Reference proteome</keyword>
<dbReference type="Proteomes" id="UP000676079">
    <property type="component" value="Chromosome"/>
</dbReference>
<reference evidence="2 3" key="1">
    <citation type="submission" date="2021-05" db="EMBL/GenBank/DDBJ databases">
        <title>Direct Submission.</title>
        <authorList>
            <person name="Li K."/>
            <person name="Gao J."/>
        </authorList>
    </citation>
    <scope>NUCLEOTIDE SEQUENCE [LARGE SCALE GENOMIC DNA]</scope>
    <source>
        <strain evidence="2 3">Mg02</strain>
    </source>
</reference>
<dbReference type="InterPro" id="IPR038153">
    <property type="entry name" value="EvaA-like_sf"/>
</dbReference>
<dbReference type="Pfam" id="PF03559">
    <property type="entry name" value="Hexose_dehydrat"/>
    <property type="match status" value="2"/>
</dbReference>
<sequence>MTPPGTAPAAPRPVAPRWRSDRSAAARLRRSAAVVSTPGHPDGVAGVLDWIAERARSGGFGVDRIPFDAMGEWGFDPATGDLVHRTGRFFAVRGLRVCSGTGPADVRHQPVIDQPEVGVLGILAQEIDGVLHLLMQAKMEPGNPDPVQLSPTVQATRSNLSRAHGGRTVRYLEYFLDPGEGRVLADVLQSEHGDWFLRKSNRNMIVEVPAGHPVPEHPDFRWMSLGALGRLLRLDGVVNMDARSVLACAPAHPGAPDALHTDTDLRSWFVGERSLTPLRADPVPLAGLPGWHRGADRIHREDGLGFEVVAVGVRAGSREVARWSQPLLRPVGERVAAFLTRRFGGVPHLLVRARPEGGLPGGVELGPTVQGAPGDPDPFEGRSPFLDAVLSAHGDAVLYRAVHTEEGGRFLDSHGVYTVVRDDTAPADPPPGHRWATPAQLGELLRHGHYVNVQARTLLSCVVTGAVRL</sequence>
<proteinExistence type="predicted"/>
<dbReference type="RefSeq" id="WP_220560664.1">
    <property type="nucleotide sequence ID" value="NZ_CP074133.1"/>
</dbReference>
<dbReference type="EMBL" id="CP074133">
    <property type="protein sequence ID" value="QUX25156.1"/>
    <property type="molecule type" value="Genomic_DNA"/>
</dbReference>
<evidence type="ECO:0000313" key="3">
    <source>
        <dbReference type="Proteomes" id="UP000676079"/>
    </source>
</evidence>
<gene>
    <name evidence="2" type="ORF">KGD84_13375</name>
</gene>
<dbReference type="Gene3D" id="3.90.79.40">
    <property type="entry name" value="EvaA sugar 2,3-dehydratase subunit"/>
    <property type="match status" value="2"/>
</dbReference>